<dbReference type="GO" id="GO:0000155">
    <property type="term" value="F:phosphorelay sensor kinase activity"/>
    <property type="evidence" value="ECO:0007669"/>
    <property type="project" value="InterPro"/>
</dbReference>
<dbReference type="SUPFAM" id="SSF47384">
    <property type="entry name" value="Homodimeric domain of signal transducing histidine kinase"/>
    <property type="match status" value="1"/>
</dbReference>
<evidence type="ECO:0000256" key="6">
    <source>
        <dbReference type="ARBA" id="ARBA00023012"/>
    </source>
</evidence>
<dbReference type="AlphaFoldDB" id="A0A1H7YRU7"/>
<dbReference type="SUPFAM" id="SSF55874">
    <property type="entry name" value="ATPase domain of HSP90 chaperone/DNA topoisomerase II/histidine kinase"/>
    <property type="match status" value="1"/>
</dbReference>
<evidence type="ECO:0000313" key="11">
    <source>
        <dbReference type="Proteomes" id="UP000182719"/>
    </source>
</evidence>
<evidence type="ECO:0000256" key="4">
    <source>
        <dbReference type="ARBA" id="ARBA00022679"/>
    </source>
</evidence>
<accession>A0A1H7YRU7</accession>
<evidence type="ECO:0000259" key="9">
    <source>
        <dbReference type="PROSITE" id="PS50109"/>
    </source>
</evidence>
<proteinExistence type="predicted"/>
<protein>
    <recommendedName>
        <fullName evidence="2">histidine kinase</fullName>
        <ecNumber evidence="2">2.7.13.3</ecNumber>
    </recommendedName>
</protein>
<dbReference type="Gene3D" id="3.30.450.40">
    <property type="match status" value="1"/>
</dbReference>
<evidence type="ECO:0000256" key="1">
    <source>
        <dbReference type="ARBA" id="ARBA00000085"/>
    </source>
</evidence>
<dbReference type="FunFam" id="3.30.565.10:FF:000006">
    <property type="entry name" value="Sensor histidine kinase WalK"/>
    <property type="match status" value="1"/>
</dbReference>
<feature type="domain" description="Histidine kinase" evidence="9">
    <location>
        <begin position="261"/>
        <end position="480"/>
    </location>
</feature>
<name>A0A1H7YRU7_STIAU</name>
<dbReference type="Proteomes" id="UP000182719">
    <property type="component" value="Unassembled WGS sequence"/>
</dbReference>
<evidence type="ECO:0000256" key="2">
    <source>
        <dbReference type="ARBA" id="ARBA00012438"/>
    </source>
</evidence>
<dbReference type="InterPro" id="IPR003018">
    <property type="entry name" value="GAF"/>
</dbReference>
<dbReference type="SMART" id="SM00387">
    <property type="entry name" value="HATPase_c"/>
    <property type="match status" value="1"/>
</dbReference>
<dbReference type="InterPro" id="IPR003594">
    <property type="entry name" value="HATPase_dom"/>
</dbReference>
<dbReference type="SMART" id="SM00065">
    <property type="entry name" value="GAF"/>
    <property type="match status" value="1"/>
</dbReference>
<dbReference type="PROSITE" id="PS50109">
    <property type="entry name" value="HIS_KIN"/>
    <property type="match status" value="1"/>
</dbReference>
<evidence type="ECO:0000256" key="8">
    <source>
        <dbReference type="SAM" id="Phobius"/>
    </source>
</evidence>
<dbReference type="CDD" id="cd00075">
    <property type="entry name" value="HATPase"/>
    <property type="match status" value="1"/>
</dbReference>
<organism evidence="10 11">
    <name type="scientific">Stigmatella aurantiaca</name>
    <dbReference type="NCBI Taxonomy" id="41"/>
    <lineage>
        <taxon>Bacteria</taxon>
        <taxon>Pseudomonadati</taxon>
        <taxon>Myxococcota</taxon>
        <taxon>Myxococcia</taxon>
        <taxon>Myxococcales</taxon>
        <taxon>Cystobacterineae</taxon>
        <taxon>Archangiaceae</taxon>
        <taxon>Stigmatella</taxon>
    </lineage>
</organism>
<dbReference type="Pfam" id="PF00512">
    <property type="entry name" value="HisKA"/>
    <property type="match status" value="1"/>
</dbReference>
<dbReference type="PANTHER" id="PTHR43711">
    <property type="entry name" value="TWO-COMPONENT HISTIDINE KINASE"/>
    <property type="match status" value="1"/>
</dbReference>
<feature type="compositionally biased region" description="Polar residues" evidence="7">
    <location>
        <begin position="461"/>
        <end position="471"/>
    </location>
</feature>
<sequence length="483" mass="51827">MRRRNFMPRAGIGLSALALSGLLPLTALALALLSLPSTYADALPLTFVPGLLLLGSLLVLNGTAPRLALSTSSASPHRVERVEALFTAAGRILPSVQSPELLARALARLCVPEAADACLLFLSGEEGTPKTVASAHACAELEPRLEEFARLLASHREGRIARALTTGQGQRFDQGALERLCRETPEGQFLRAFSVRSCLALPLTVGPQVLGVLVLMSIRDRRSYSAVDQAFMEALAGRAALTLDNLRLKAEAQRTLEFIGVAAHDLGNPLCALQLRLRRLRALAGTPEGKRPEGKLQEGLTHAEQETRRLGQLVHNLLDLSQVDSGALRLEKEPLNLSALAQQLAERHADQAQASGCTLTVHAGPSTPGPWDRLRLERVVTNLLSNAFKFGRGAPVVLSVHDEPGHTLLKVKDHGIGIAPEAQQRIFGRFERAPSAERQAGVGLGLYIVRQLVHAHGGTIRVSSQPGQGTEFTVRLPHSPAST</sequence>
<evidence type="ECO:0000256" key="7">
    <source>
        <dbReference type="SAM" id="MobiDB-lite"/>
    </source>
</evidence>
<keyword evidence="5 10" id="KW-0418">Kinase</keyword>
<dbReference type="OrthoDB" id="5525648at2"/>
<dbReference type="RefSeq" id="WP_075009466.1">
    <property type="nucleotide sequence ID" value="NZ_FOAP01000017.1"/>
</dbReference>
<dbReference type="InterPro" id="IPR036097">
    <property type="entry name" value="HisK_dim/P_sf"/>
</dbReference>
<dbReference type="Pfam" id="PF02518">
    <property type="entry name" value="HATPase_c"/>
    <property type="match status" value="1"/>
</dbReference>
<keyword evidence="6" id="KW-0902">Two-component regulatory system</keyword>
<dbReference type="InterPro" id="IPR003661">
    <property type="entry name" value="HisK_dim/P_dom"/>
</dbReference>
<keyword evidence="8" id="KW-0812">Transmembrane</keyword>
<gene>
    <name evidence="10" type="ORF">SAMN05444354_117131</name>
</gene>
<dbReference type="InterPro" id="IPR004358">
    <property type="entry name" value="Sig_transdc_His_kin-like_C"/>
</dbReference>
<evidence type="ECO:0000256" key="3">
    <source>
        <dbReference type="ARBA" id="ARBA00022553"/>
    </source>
</evidence>
<dbReference type="SUPFAM" id="SSF55781">
    <property type="entry name" value="GAF domain-like"/>
    <property type="match status" value="1"/>
</dbReference>
<keyword evidence="8" id="KW-0472">Membrane</keyword>
<dbReference type="InterPro" id="IPR050736">
    <property type="entry name" value="Sensor_HK_Regulatory"/>
</dbReference>
<keyword evidence="11" id="KW-1185">Reference proteome</keyword>
<keyword evidence="4" id="KW-0808">Transferase</keyword>
<dbReference type="EC" id="2.7.13.3" evidence="2"/>
<dbReference type="InterPro" id="IPR036890">
    <property type="entry name" value="HATPase_C_sf"/>
</dbReference>
<dbReference type="InterPro" id="IPR005467">
    <property type="entry name" value="His_kinase_dom"/>
</dbReference>
<keyword evidence="3" id="KW-0597">Phosphoprotein</keyword>
<evidence type="ECO:0000256" key="5">
    <source>
        <dbReference type="ARBA" id="ARBA00022777"/>
    </source>
</evidence>
<feature type="transmembrane region" description="Helical" evidence="8">
    <location>
        <begin position="198"/>
        <end position="218"/>
    </location>
</feature>
<dbReference type="InterPro" id="IPR029016">
    <property type="entry name" value="GAF-like_dom_sf"/>
</dbReference>
<dbReference type="SMART" id="SM00388">
    <property type="entry name" value="HisKA"/>
    <property type="match status" value="1"/>
</dbReference>
<dbReference type="Gene3D" id="3.30.565.10">
    <property type="entry name" value="Histidine kinase-like ATPase, C-terminal domain"/>
    <property type="match status" value="1"/>
</dbReference>
<dbReference type="PANTHER" id="PTHR43711:SF1">
    <property type="entry name" value="HISTIDINE KINASE 1"/>
    <property type="match status" value="1"/>
</dbReference>
<dbReference type="Pfam" id="PF01590">
    <property type="entry name" value="GAF"/>
    <property type="match status" value="1"/>
</dbReference>
<feature type="region of interest" description="Disordered" evidence="7">
    <location>
        <begin position="460"/>
        <end position="483"/>
    </location>
</feature>
<dbReference type="EMBL" id="FOAP01000017">
    <property type="protein sequence ID" value="SEM48780.1"/>
    <property type="molecule type" value="Genomic_DNA"/>
</dbReference>
<keyword evidence="8" id="KW-1133">Transmembrane helix</keyword>
<dbReference type="PRINTS" id="PR00344">
    <property type="entry name" value="BCTRLSENSOR"/>
</dbReference>
<evidence type="ECO:0000313" key="10">
    <source>
        <dbReference type="EMBL" id="SEM48780.1"/>
    </source>
</evidence>
<dbReference type="Gene3D" id="1.10.287.130">
    <property type="match status" value="1"/>
</dbReference>
<comment type="catalytic activity">
    <reaction evidence="1">
        <text>ATP + protein L-histidine = ADP + protein N-phospho-L-histidine.</text>
        <dbReference type="EC" id="2.7.13.3"/>
    </reaction>
</comment>
<reference evidence="11" key="1">
    <citation type="submission" date="2016-10" db="EMBL/GenBank/DDBJ databases">
        <authorList>
            <person name="Varghese N."/>
            <person name="Submissions S."/>
        </authorList>
    </citation>
    <scope>NUCLEOTIDE SEQUENCE [LARGE SCALE GENOMIC DNA]</scope>
    <source>
        <strain evidence="11">DSM 17044</strain>
    </source>
</reference>